<dbReference type="InterPro" id="IPR049704">
    <property type="entry name" value="Aminotrans_3_PPA_site"/>
</dbReference>
<evidence type="ECO:0000256" key="5">
    <source>
        <dbReference type="ARBA" id="ARBA00023235"/>
    </source>
</evidence>
<comment type="catalytic activity">
    <reaction evidence="1">
        <text>(S)-4-amino-5-oxopentanoate = 5-aminolevulinate</text>
        <dbReference type="Rhea" id="RHEA:14265"/>
        <dbReference type="ChEBI" id="CHEBI:57501"/>
        <dbReference type="ChEBI" id="CHEBI:356416"/>
        <dbReference type="EC" id="5.4.3.8"/>
    </reaction>
</comment>
<organism evidence="10 11">
    <name type="scientific">Natronosalvus hydrolyticus</name>
    <dbReference type="NCBI Taxonomy" id="2979988"/>
    <lineage>
        <taxon>Archaea</taxon>
        <taxon>Methanobacteriati</taxon>
        <taxon>Methanobacteriota</taxon>
        <taxon>Stenosarchaea group</taxon>
        <taxon>Halobacteria</taxon>
        <taxon>Halobacteriales</taxon>
        <taxon>Natrialbaceae</taxon>
        <taxon>Natronosalvus</taxon>
    </lineage>
</organism>
<dbReference type="InterPro" id="IPR015424">
    <property type="entry name" value="PyrdxlP-dep_Trfase"/>
</dbReference>
<protein>
    <recommendedName>
        <fullName evidence="3">Glutamate-1-semialdehyde 2,1-aminomutase</fullName>
    </recommendedName>
    <alternativeName>
        <fullName evidence="7">Glutamate-1-semialdehyde aminotransferase</fullName>
    </alternativeName>
</protein>
<dbReference type="InterPro" id="IPR005814">
    <property type="entry name" value="Aminotrans_3"/>
</dbReference>
<name>A0AAP2ZC18_9EURY</name>
<keyword evidence="10" id="KW-0032">Aminotransferase</keyword>
<evidence type="ECO:0000256" key="1">
    <source>
        <dbReference type="ARBA" id="ARBA00001579"/>
    </source>
</evidence>
<gene>
    <name evidence="10" type="ORF">OB919_14175</name>
</gene>
<evidence type="ECO:0000256" key="3">
    <source>
        <dbReference type="ARBA" id="ARBA00015416"/>
    </source>
</evidence>
<dbReference type="PANTHER" id="PTHR43713">
    <property type="entry name" value="GLUTAMATE-1-SEMIALDEHYDE 2,1-AMINOMUTASE"/>
    <property type="match status" value="1"/>
</dbReference>
<dbReference type="PROSITE" id="PS00600">
    <property type="entry name" value="AA_TRANSFER_CLASS_3"/>
    <property type="match status" value="1"/>
</dbReference>
<dbReference type="Gene3D" id="3.90.1150.10">
    <property type="entry name" value="Aspartate Aminotransferase, domain 1"/>
    <property type="match status" value="1"/>
</dbReference>
<dbReference type="Pfam" id="PF00202">
    <property type="entry name" value="Aminotran_3"/>
    <property type="match status" value="1"/>
</dbReference>
<proteinExistence type="inferred from homology"/>
<keyword evidence="4 8" id="KW-0663">Pyridoxal phosphate</keyword>
<comment type="pathway">
    <text evidence="6">Porphyrin-containing compound metabolism.</text>
</comment>
<comment type="similarity">
    <text evidence="8">Belongs to the class-III pyridoxal-phosphate-dependent aminotransferase family.</text>
</comment>
<evidence type="ECO:0000313" key="10">
    <source>
        <dbReference type="EMBL" id="MCU4753109.1"/>
    </source>
</evidence>
<comment type="cofactor">
    <cofactor evidence="2">
        <name>pyridoxal 5'-phosphate</name>
        <dbReference type="ChEBI" id="CHEBI:597326"/>
    </cofactor>
</comment>
<evidence type="ECO:0000256" key="6">
    <source>
        <dbReference type="ARBA" id="ARBA00023444"/>
    </source>
</evidence>
<accession>A0AAP2ZC18</accession>
<dbReference type="CDD" id="cd00610">
    <property type="entry name" value="OAT_like"/>
    <property type="match status" value="1"/>
</dbReference>
<dbReference type="NCBIfam" id="NF000818">
    <property type="entry name" value="PRK00062.1"/>
    <property type="match status" value="1"/>
</dbReference>
<dbReference type="GO" id="GO:0030170">
    <property type="term" value="F:pyridoxal phosphate binding"/>
    <property type="evidence" value="ECO:0007669"/>
    <property type="project" value="InterPro"/>
</dbReference>
<feature type="compositionally biased region" description="Polar residues" evidence="9">
    <location>
        <begin position="24"/>
        <end position="36"/>
    </location>
</feature>
<evidence type="ECO:0000313" key="11">
    <source>
        <dbReference type="Proteomes" id="UP001321047"/>
    </source>
</evidence>
<dbReference type="AlphaFoldDB" id="A0AAP2ZC18"/>
<dbReference type="RefSeq" id="WP_342809434.1">
    <property type="nucleotide sequence ID" value="NZ_JAOPJZ010000013.1"/>
</dbReference>
<reference evidence="10 11" key="1">
    <citation type="submission" date="2022-09" db="EMBL/GenBank/DDBJ databases">
        <title>Enrichment on poylsaccharides allowed isolation of novel metabolic and taxonomic groups of Haloarchaea.</title>
        <authorList>
            <person name="Sorokin D.Y."/>
            <person name="Elcheninov A.G."/>
            <person name="Khizhniak T.V."/>
            <person name="Kolganova T.V."/>
            <person name="Kublanov I.V."/>
        </authorList>
    </citation>
    <scope>NUCLEOTIDE SEQUENCE [LARGE SCALE GENOMIC DNA]</scope>
    <source>
        <strain evidence="10 11">AArc-curdl1</strain>
    </source>
</reference>
<keyword evidence="11" id="KW-1185">Reference proteome</keyword>
<sequence length="442" mass="48499">MDDPDSHASRSATLVERARASTPGGINSTSRTQLMQTRDGEPVCFEKAAGAELFDADGNRYIDYLNGWGPVILGHCDEDVNRAVCSALEQRDIVGMSTSELEVEAAELVVEHVPSAELVQFGTTGSEVVTHAVRCARAHTGRSKIIKFQGHYHGWYDPVAMNYISKPENLDTRDVISTGILDSAVEETIVLPFNDLEAVSEAVAAHEDEIAGIILEPVAHDMGCVPPREGYLQGLRDICDENGIVLIFDEIITGFRHAMGGVQALEGVTPDLTTMAKAVANGYPASLLCGREEFMNQFTTGERGGGVYFAGTYNAHTGSMAAVVETIRQLEARNVHETFDRRREQLVSGLEDHIEDAGVTARVHAYGGVFGTYFSEDPIYQYRDLLEHDSERFQNFRWEMVDRGVMMVPKFPRANLLNASLTDEHIEETLEAAGEALRAVSD</sequence>
<evidence type="ECO:0000256" key="7">
    <source>
        <dbReference type="ARBA" id="ARBA00031365"/>
    </source>
</evidence>
<dbReference type="InterPro" id="IPR015422">
    <property type="entry name" value="PyrdxlP-dep_Trfase_small"/>
</dbReference>
<comment type="caution">
    <text evidence="10">The sequence shown here is derived from an EMBL/GenBank/DDBJ whole genome shotgun (WGS) entry which is preliminary data.</text>
</comment>
<evidence type="ECO:0000256" key="9">
    <source>
        <dbReference type="SAM" id="MobiDB-lite"/>
    </source>
</evidence>
<evidence type="ECO:0000256" key="2">
    <source>
        <dbReference type="ARBA" id="ARBA00001933"/>
    </source>
</evidence>
<keyword evidence="10" id="KW-0808">Transferase</keyword>
<dbReference type="GO" id="GO:0042286">
    <property type="term" value="F:glutamate-1-semialdehyde 2,1-aminomutase activity"/>
    <property type="evidence" value="ECO:0007669"/>
    <property type="project" value="UniProtKB-EC"/>
</dbReference>
<evidence type="ECO:0000256" key="8">
    <source>
        <dbReference type="RuleBase" id="RU003560"/>
    </source>
</evidence>
<feature type="region of interest" description="Disordered" evidence="9">
    <location>
        <begin position="1"/>
        <end position="38"/>
    </location>
</feature>
<dbReference type="EMBL" id="JAOPJZ010000013">
    <property type="protein sequence ID" value="MCU4753109.1"/>
    <property type="molecule type" value="Genomic_DNA"/>
</dbReference>
<evidence type="ECO:0000256" key="4">
    <source>
        <dbReference type="ARBA" id="ARBA00022898"/>
    </source>
</evidence>
<dbReference type="SUPFAM" id="SSF53383">
    <property type="entry name" value="PLP-dependent transferases"/>
    <property type="match status" value="1"/>
</dbReference>
<dbReference type="PANTHER" id="PTHR43713:SF3">
    <property type="entry name" value="GLUTAMATE-1-SEMIALDEHYDE 2,1-AMINOMUTASE 1, CHLOROPLASTIC-RELATED"/>
    <property type="match status" value="1"/>
</dbReference>
<dbReference type="Proteomes" id="UP001321047">
    <property type="component" value="Unassembled WGS sequence"/>
</dbReference>
<keyword evidence="5" id="KW-0413">Isomerase</keyword>
<dbReference type="Gene3D" id="3.40.640.10">
    <property type="entry name" value="Type I PLP-dependent aspartate aminotransferase-like (Major domain)"/>
    <property type="match status" value="1"/>
</dbReference>
<dbReference type="GO" id="GO:0008483">
    <property type="term" value="F:transaminase activity"/>
    <property type="evidence" value="ECO:0007669"/>
    <property type="project" value="UniProtKB-KW"/>
</dbReference>
<dbReference type="InterPro" id="IPR015421">
    <property type="entry name" value="PyrdxlP-dep_Trfase_major"/>
</dbReference>